<proteinExistence type="predicted"/>
<keyword evidence="1" id="KW-0812">Transmembrane</keyword>
<sequence length="123" mass="14393">MKIMKAQHSKIARIVLGIVIAAISWVIFFTDWGRDNRKETLEKYSRQHFEGVVDSIYTDPENFNTKTAILKPGYHLELLRMWESSIKLGDSLSKRKGTLEVEVYRKGTGKVILSYENMLRDWR</sequence>
<protein>
    <submittedName>
        <fullName evidence="2">Uncharacterized protein</fullName>
    </submittedName>
</protein>
<keyword evidence="1" id="KW-1133">Transmembrane helix</keyword>
<reference evidence="2 3" key="1">
    <citation type="submission" date="2018-06" db="EMBL/GenBank/DDBJ databases">
        <title>Genomic Encyclopedia of Archaeal and Bacterial Type Strains, Phase II (KMG-II): from individual species to whole genera.</title>
        <authorList>
            <person name="Goeker M."/>
        </authorList>
    </citation>
    <scope>NUCLEOTIDE SEQUENCE [LARGE SCALE GENOMIC DNA]</scope>
    <source>
        <strain evidence="2 3">DSM 27372</strain>
    </source>
</reference>
<dbReference type="AlphaFoldDB" id="A0A318U979"/>
<dbReference type="EMBL" id="QKLU01000007">
    <property type="protein sequence ID" value="PYF71486.1"/>
    <property type="molecule type" value="Genomic_DNA"/>
</dbReference>
<feature type="transmembrane region" description="Helical" evidence="1">
    <location>
        <begin position="12"/>
        <end position="30"/>
    </location>
</feature>
<keyword evidence="1" id="KW-0472">Membrane</keyword>
<gene>
    <name evidence="2" type="ORF">B0O44_107101</name>
</gene>
<evidence type="ECO:0000313" key="3">
    <source>
        <dbReference type="Proteomes" id="UP000248198"/>
    </source>
</evidence>
<evidence type="ECO:0000313" key="2">
    <source>
        <dbReference type="EMBL" id="PYF71486.1"/>
    </source>
</evidence>
<evidence type="ECO:0000256" key="1">
    <source>
        <dbReference type="SAM" id="Phobius"/>
    </source>
</evidence>
<dbReference type="OrthoDB" id="771599at2"/>
<comment type="caution">
    <text evidence="2">The sequence shown here is derived from an EMBL/GenBank/DDBJ whole genome shotgun (WGS) entry which is preliminary data.</text>
</comment>
<accession>A0A318U979</accession>
<name>A0A318U979_9SPHI</name>
<dbReference type="RefSeq" id="WP_110833636.1">
    <property type="nucleotide sequence ID" value="NZ_QKLU01000007.1"/>
</dbReference>
<dbReference type="Proteomes" id="UP000248198">
    <property type="component" value="Unassembled WGS sequence"/>
</dbReference>
<keyword evidence="3" id="KW-1185">Reference proteome</keyword>
<organism evidence="2 3">
    <name type="scientific">Pedobacter nutrimenti</name>
    <dbReference type="NCBI Taxonomy" id="1241337"/>
    <lineage>
        <taxon>Bacteria</taxon>
        <taxon>Pseudomonadati</taxon>
        <taxon>Bacteroidota</taxon>
        <taxon>Sphingobacteriia</taxon>
        <taxon>Sphingobacteriales</taxon>
        <taxon>Sphingobacteriaceae</taxon>
        <taxon>Pedobacter</taxon>
    </lineage>
</organism>